<protein>
    <submittedName>
        <fullName evidence="2">Uncharacterized protein</fullName>
    </submittedName>
</protein>
<comment type="caution">
    <text evidence="2">The sequence shown here is derived from an EMBL/GenBank/DDBJ whole genome shotgun (WGS) entry which is preliminary data.</text>
</comment>
<sequence>MHPAASDECPNDRKNGDEMRSKCEVVCQRQKAVRWVQQRKSGTPAPERSETMTECNGVRGILLHSRLASDSNQVSGARGPQKSVREVQNNDSGRMGNDECVVIANELSPYQDLCGFRSTGGLSLM</sequence>
<accession>A0ABR1CM40</accession>
<name>A0ABR1CM40_NECAM</name>
<dbReference type="Proteomes" id="UP001303046">
    <property type="component" value="Unassembled WGS sequence"/>
</dbReference>
<dbReference type="EMBL" id="JAVFWL010000002">
    <property type="protein sequence ID" value="KAK6738743.1"/>
    <property type="molecule type" value="Genomic_DNA"/>
</dbReference>
<proteinExistence type="predicted"/>
<evidence type="ECO:0000313" key="3">
    <source>
        <dbReference type="Proteomes" id="UP001303046"/>
    </source>
</evidence>
<feature type="region of interest" description="Disordered" evidence="1">
    <location>
        <begin position="67"/>
        <end position="96"/>
    </location>
</feature>
<feature type="compositionally biased region" description="Basic and acidic residues" evidence="1">
    <location>
        <begin position="10"/>
        <end position="21"/>
    </location>
</feature>
<reference evidence="2 3" key="1">
    <citation type="submission" date="2023-08" db="EMBL/GenBank/DDBJ databases">
        <title>A Necator americanus chromosomal reference genome.</title>
        <authorList>
            <person name="Ilik V."/>
            <person name="Petrzelkova K.J."/>
            <person name="Pardy F."/>
            <person name="Fuh T."/>
            <person name="Niatou-Singa F.S."/>
            <person name="Gouil Q."/>
            <person name="Baker L."/>
            <person name="Ritchie M.E."/>
            <person name="Jex A.R."/>
            <person name="Gazzola D."/>
            <person name="Li H."/>
            <person name="Toshio Fujiwara R."/>
            <person name="Zhan B."/>
            <person name="Aroian R.V."/>
            <person name="Pafco B."/>
            <person name="Schwarz E.M."/>
        </authorList>
    </citation>
    <scope>NUCLEOTIDE SEQUENCE [LARGE SCALE GENOMIC DNA]</scope>
    <source>
        <strain evidence="2 3">Aroian</strain>
        <tissue evidence="2">Whole animal</tissue>
    </source>
</reference>
<organism evidence="2 3">
    <name type="scientific">Necator americanus</name>
    <name type="common">Human hookworm</name>
    <dbReference type="NCBI Taxonomy" id="51031"/>
    <lineage>
        <taxon>Eukaryota</taxon>
        <taxon>Metazoa</taxon>
        <taxon>Ecdysozoa</taxon>
        <taxon>Nematoda</taxon>
        <taxon>Chromadorea</taxon>
        <taxon>Rhabditida</taxon>
        <taxon>Rhabditina</taxon>
        <taxon>Rhabditomorpha</taxon>
        <taxon>Strongyloidea</taxon>
        <taxon>Ancylostomatidae</taxon>
        <taxon>Bunostominae</taxon>
        <taxon>Necator</taxon>
    </lineage>
</organism>
<evidence type="ECO:0000313" key="2">
    <source>
        <dbReference type="EMBL" id="KAK6738743.1"/>
    </source>
</evidence>
<keyword evidence="3" id="KW-1185">Reference proteome</keyword>
<feature type="region of interest" description="Disordered" evidence="1">
    <location>
        <begin position="1"/>
        <end position="21"/>
    </location>
</feature>
<evidence type="ECO:0000256" key="1">
    <source>
        <dbReference type="SAM" id="MobiDB-lite"/>
    </source>
</evidence>
<gene>
    <name evidence="2" type="primary">Necator_chrII.g8491</name>
    <name evidence="2" type="ORF">RB195_020697</name>
</gene>